<dbReference type="EMBL" id="KZ505839">
    <property type="protein sequence ID" value="PKU44264.1"/>
    <property type="molecule type" value="Genomic_DNA"/>
</dbReference>
<organism evidence="1 2">
    <name type="scientific">Limosa lapponica baueri</name>
    <dbReference type="NCBI Taxonomy" id="1758121"/>
    <lineage>
        <taxon>Eukaryota</taxon>
        <taxon>Metazoa</taxon>
        <taxon>Chordata</taxon>
        <taxon>Craniata</taxon>
        <taxon>Vertebrata</taxon>
        <taxon>Euteleostomi</taxon>
        <taxon>Archelosauria</taxon>
        <taxon>Archosauria</taxon>
        <taxon>Dinosauria</taxon>
        <taxon>Saurischia</taxon>
        <taxon>Theropoda</taxon>
        <taxon>Coelurosauria</taxon>
        <taxon>Aves</taxon>
        <taxon>Neognathae</taxon>
        <taxon>Neoaves</taxon>
        <taxon>Charadriiformes</taxon>
        <taxon>Scolopacidae</taxon>
        <taxon>Limosa</taxon>
    </lineage>
</organism>
<dbReference type="AlphaFoldDB" id="A0A2I0UDY6"/>
<proteinExistence type="predicted"/>
<gene>
    <name evidence="1" type="ORF">llap_5436</name>
</gene>
<evidence type="ECO:0000313" key="1">
    <source>
        <dbReference type="EMBL" id="PKU44264.1"/>
    </source>
</evidence>
<protein>
    <submittedName>
        <fullName evidence="1">Uncharacterized protein</fullName>
    </submittedName>
</protein>
<accession>A0A2I0UDY6</accession>
<keyword evidence="2" id="KW-1185">Reference proteome</keyword>
<name>A0A2I0UDY6_LIMLA</name>
<reference evidence="2" key="2">
    <citation type="submission" date="2017-12" db="EMBL/GenBank/DDBJ databases">
        <title>Genome sequence of the Bar-tailed Godwit (Limosa lapponica baueri).</title>
        <authorList>
            <person name="Lima N.C.B."/>
            <person name="Parody-Merino A.M."/>
            <person name="Battley P.F."/>
            <person name="Fidler A.E."/>
            <person name="Prosdocimi F."/>
        </authorList>
    </citation>
    <scope>NUCLEOTIDE SEQUENCE [LARGE SCALE GENOMIC DNA]</scope>
</reference>
<sequence length="185" mass="20271">MSATLSESQLQSFFKACMLGFDMLRFMGHVPGGTKKPYVVAICCIYIKFRYLYIGRLIYTLAPAQAAAEETSPANVPPPWPVVEESYSRVACLASILYPGGVSVCFRSCVISAIPVQMSWMPQGLSNGTGHLCVGQRNPGLRSKSSMLLEGHNSRVTAKYGSDEQVGEIFKQTVSLPFKGERRYG</sequence>
<reference evidence="2" key="1">
    <citation type="submission" date="2017-11" db="EMBL/GenBank/DDBJ databases">
        <authorList>
            <person name="Lima N.C."/>
            <person name="Parody-Merino A.M."/>
            <person name="Battley P.F."/>
            <person name="Fidler A.E."/>
            <person name="Prosdocimi F."/>
        </authorList>
    </citation>
    <scope>NUCLEOTIDE SEQUENCE [LARGE SCALE GENOMIC DNA]</scope>
</reference>
<dbReference type="Proteomes" id="UP000233556">
    <property type="component" value="Unassembled WGS sequence"/>
</dbReference>
<evidence type="ECO:0000313" key="2">
    <source>
        <dbReference type="Proteomes" id="UP000233556"/>
    </source>
</evidence>